<gene>
    <name evidence="4" type="ORF">SAMN02910406_00479</name>
</gene>
<dbReference type="OrthoDB" id="1813941at2"/>
<dbReference type="InterPro" id="IPR036439">
    <property type="entry name" value="Dockerin_dom_sf"/>
</dbReference>
<dbReference type="GO" id="GO:0004553">
    <property type="term" value="F:hydrolase activity, hydrolyzing O-glycosyl compounds"/>
    <property type="evidence" value="ECO:0007669"/>
    <property type="project" value="InterPro"/>
</dbReference>
<protein>
    <recommendedName>
        <fullName evidence="3">Dockerin domain-containing protein</fullName>
    </recommendedName>
</protein>
<keyword evidence="1" id="KW-0175">Coiled coil</keyword>
<accession>A0A1I1DWR6</accession>
<evidence type="ECO:0000259" key="3">
    <source>
        <dbReference type="PROSITE" id="PS51766"/>
    </source>
</evidence>
<dbReference type="RefSeq" id="WP_074959877.1">
    <property type="nucleotide sequence ID" value="NZ_FOKQ01000003.1"/>
</dbReference>
<evidence type="ECO:0000313" key="4">
    <source>
        <dbReference type="EMBL" id="SFB77150.1"/>
    </source>
</evidence>
<evidence type="ECO:0000256" key="1">
    <source>
        <dbReference type="SAM" id="Coils"/>
    </source>
</evidence>
<feature type="compositionally biased region" description="Acidic residues" evidence="2">
    <location>
        <begin position="1073"/>
        <end position="1090"/>
    </location>
</feature>
<feature type="region of interest" description="Disordered" evidence="2">
    <location>
        <begin position="604"/>
        <end position="657"/>
    </location>
</feature>
<dbReference type="CDD" id="cd14256">
    <property type="entry name" value="Dockerin_I"/>
    <property type="match status" value="1"/>
</dbReference>
<feature type="region of interest" description="Disordered" evidence="2">
    <location>
        <begin position="1070"/>
        <end position="1091"/>
    </location>
</feature>
<reference evidence="4 5" key="1">
    <citation type="submission" date="2016-10" db="EMBL/GenBank/DDBJ databases">
        <authorList>
            <person name="de Groot N.N."/>
        </authorList>
    </citation>
    <scope>NUCLEOTIDE SEQUENCE [LARGE SCALE GENOMIC DNA]</scope>
    <source>
        <strain evidence="4 5">AR67</strain>
    </source>
</reference>
<dbReference type="PROSITE" id="PS00018">
    <property type="entry name" value="EF_HAND_1"/>
    <property type="match status" value="2"/>
</dbReference>
<sequence>MARNLSKDLKRLVAGLCAVLVVGGAVPLQPLVDFNYTIKAAADTAEPVFINYSPYIVSNGDYAFVQNDSTGLAGVGYRSNNQGQHGSTALTTFKVYPRNGQIVKVNWKISSEQNYDCMTITAGNSTPVSAVSGEGSGYFNITGTETSATDGITVYARYTKDSSVHSREDSAYIAFQIEQNKASLSFSGFTASTDYSVVDNVSEVRPGDTVTIYSNKKFNSSSPYTTLDFEKAQDSFEYNEANYKYRCTMTVNSDAVFSADETITFTEQPKVYMTFKDLEEAGYYVDYNSEGVYVTDYVDVYTNKRMYLDESIFDDGSTSAPPIRFVEYMKETTDGGFDVNNSKYLYRYHITFPQYPYIGNSYITFIAEKNVDLEFENMAENKKFAVEGDLPYAYVADGSVIYSDQTITGDISKVQLSASTKTGGYNYKDKNYKYKYDVTYSEELKTGDKVSFFHVHEYGNPHVDIEEKPDIIIADCTGEDGESVGTVEIAQLKPKDIYYYGDLPTVEEVVVKPEQMPNGITSIDPVSLSIKKKGKTTTQDYFTDFGTYELSAIVNVVCGGKTYPISITKDVEYSPRSLFGDENSSSTDEDYTGCQFFLRTYEEADEDQVEPEIENDSPDQQNPEQQNDEQQNNEQQNDEQQNDEQQENEQQQANYSEVPLVVKNGVITLPKDSFVYNKKEQKPVIVVKNKINGQVFELTEDEISSTVEGKTGANKDNEFYEFKISAVQPESEEAAPANYTGEVTVKWRIEKAPNNVTFVPKTDTVYDAEVLDDTDFTFTDPDDTLNDSNIKVEVKGKTTGTVNATSGDPYVLSSADNYNTLTHVEDASYVLPDNYTYTFIGKYMNGGSVKTVTGNVEQYWFGEIVPNDVGNQWRLYDKEDSNSRPIGFATITVVFNDTAHTADIICFENNDLYNQYMAKLGESSDITSAGIQKGTITITSDNYQDKVMDFETNIAKKEVTVAPNGIKDNDTNTITWGELIKDSDVLYSQDGVVDKDKPNQGDYNFGLIFTAENYNFEDASKNNVGEYKLVPSQIFAEYNAADNNYYLVLPKEETEEQEELAEPIYMLSTEQGEPGESEEITEDEPEEETEDVKLDTLTIVPYELTKANVSISDINYQFDTYIKNPEVKTTVPYSTKDSAEPELYELKLGSLEDHADKDFFVKGVRYDNIVGEKNIAVMTDETTNKNFTAGENGLEFKWYINNGTLSIEVSVINDKIYDGAAVAEPTVTVTNQIHEVVKNASTKIQYQKKDEESGEYGEAFDGEPKDAGTYRAVVTVNADSYDEAVTNSNEFTISKREVTVTLTGLPEVKGYNDKTVSYEISVADPENPDNNTGIVNNEINPKDTVDIEAGKQDGDHITNEDLPEIVERLGDNYTFTFDEVLNLRDARLETLVVYKAYMEEGETIDPNDYFAAYDENGKDITDKCKVINIDNIDQFGEYTIEVNDGSIIDPLTDVLYVKPKSDEIEERFADLPDPENVTVMDERLINDAREAYEALSDKQKENISEEELQKLVDAENALEAAKKAAADKEAADAVKKAINDLPAAEDVTVDDAEAIEDAREAFEALTDDQKALVDGDTMNKLDDAEAALEAAKKEAADKAAADAVKKAINDLPTAENVTVDDADAITAACEAFEALTGDQKNLVDGDTMKKLDDAVAALDTAKKAAEKAAEDQAAADAVKKAINDLPAAENVTVDDADAIAAVREAFEALTGDQKGLVDGDTMKKLDDAEAALDAAKKAAEKAAEDQAAADAVKKAINDLPAAENVTVDDADAIAAVREAFEALTDDQKGMVDGDTMKKLDDAEAALDTAKKAAEDQAAADAVKNAINALPAAEDLTKDDAEAIANARKLFDELTDEQKALIDPEVVKKLTDDETAVAAIIEESKYMKGDVNGDGTVNINDLTKVAAHVKGKRLLSEEEQKRADVNGDGKINVTDITQLAAHIKGKRLLK</sequence>
<name>A0A1I1DWR6_RUMAL</name>
<evidence type="ECO:0000313" key="5">
    <source>
        <dbReference type="Proteomes" id="UP000182192"/>
    </source>
</evidence>
<feature type="domain" description="Dockerin" evidence="3">
    <location>
        <begin position="1883"/>
        <end position="1949"/>
    </location>
</feature>
<dbReference type="Proteomes" id="UP000182192">
    <property type="component" value="Unassembled WGS sequence"/>
</dbReference>
<feature type="compositionally biased region" description="Acidic residues" evidence="2">
    <location>
        <begin position="604"/>
        <end position="617"/>
    </location>
</feature>
<dbReference type="Gene3D" id="1.10.1330.10">
    <property type="entry name" value="Dockerin domain"/>
    <property type="match status" value="1"/>
</dbReference>
<dbReference type="SUPFAM" id="SSF63446">
    <property type="entry name" value="Type I dockerin domain"/>
    <property type="match status" value="1"/>
</dbReference>
<dbReference type="InterPro" id="IPR002105">
    <property type="entry name" value="Dockerin_1_rpt"/>
</dbReference>
<organism evidence="4 5">
    <name type="scientific">Ruminococcus albus</name>
    <dbReference type="NCBI Taxonomy" id="1264"/>
    <lineage>
        <taxon>Bacteria</taxon>
        <taxon>Bacillati</taxon>
        <taxon>Bacillota</taxon>
        <taxon>Clostridia</taxon>
        <taxon>Eubacteriales</taxon>
        <taxon>Oscillospiraceae</taxon>
        <taxon>Ruminococcus</taxon>
    </lineage>
</organism>
<feature type="compositionally biased region" description="Acidic residues" evidence="2">
    <location>
        <begin position="636"/>
        <end position="647"/>
    </location>
</feature>
<proteinExistence type="predicted"/>
<dbReference type="PROSITE" id="PS51766">
    <property type="entry name" value="DOCKERIN"/>
    <property type="match status" value="1"/>
</dbReference>
<dbReference type="GO" id="GO:0000272">
    <property type="term" value="P:polysaccharide catabolic process"/>
    <property type="evidence" value="ECO:0007669"/>
    <property type="project" value="InterPro"/>
</dbReference>
<dbReference type="InterPro" id="IPR016134">
    <property type="entry name" value="Dockerin_dom"/>
</dbReference>
<feature type="compositionally biased region" description="Low complexity" evidence="2">
    <location>
        <begin position="618"/>
        <end position="635"/>
    </location>
</feature>
<dbReference type="InterPro" id="IPR018247">
    <property type="entry name" value="EF_Hand_1_Ca_BS"/>
</dbReference>
<feature type="coiled-coil region" evidence="1">
    <location>
        <begin position="1489"/>
        <end position="1531"/>
    </location>
</feature>
<dbReference type="Pfam" id="PF00404">
    <property type="entry name" value="Dockerin_1"/>
    <property type="match status" value="1"/>
</dbReference>
<evidence type="ECO:0000256" key="2">
    <source>
        <dbReference type="SAM" id="MobiDB-lite"/>
    </source>
</evidence>
<dbReference type="EMBL" id="FOKQ01000003">
    <property type="protein sequence ID" value="SFB77150.1"/>
    <property type="molecule type" value="Genomic_DNA"/>
</dbReference>